<proteinExistence type="predicted"/>
<evidence type="ECO:0000313" key="2">
    <source>
        <dbReference type="Proteomes" id="UP001143856"/>
    </source>
</evidence>
<reference evidence="1" key="1">
    <citation type="submission" date="2022-10" db="EMBL/GenBank/DDBJ databases">
        <title>Genome Sequence of Xylaria curta.</title>
        <authorList>
            <person name="Buettner E."/>
        </authorList>
    </citation>
    <scope>NUCLEOTIDE SEQUENCE</scope>
    <source>
        <strain evidence="1">Babe10</strain>
    </source>
</reference>
<dbReference type="EMBL" id="JAPDGR010001923">
    <property type="protein sequence ID" value="KAJ2978675.1"/>
    <property type="molecule type" value="Genomic_DNA"/>
</dbReference>
<keyword evidence="2" id="KW-1185">Reference proteome</keyword>
<organism evidence="1 2">
    <name type="scientific">Xylaria curta</name>
    <dbReference type="NCBI Taxonomy" id="42375"/>
    <lineage>
        <taxon>Eukaryota</taxon>
        <taxon>Fungi</taxon>
        <taxon>Dikarya</taxon>
        <taxon>Ascomycota</taxon>
        <taxon>Pezizomycotina</taxon>
        <taxon>Sordariomycetes</taxon>
        <taxon>Xylariomycetidae</taxon>
        <taxon>Xylariales</taxon>
        <taxon>Xylariaceae</taxon>
        <taxon>Xylaria</taxon>
    </lineage>
</organism>
<evidence type="ECO:0000313" key="1">
    <source>
        <dbReference type="EMBL" id="KAJ2978675.1"/>
    </source>
</evidence>
<protein>
    <submittedName>
        <fullName evidence="1">Uncharacterized protein</fullName>
    </submittedName>
</protein>
<accession>A0ACC1NHC9</accession>
<gene>
    <name evidence="1" type="ORF">NUW58_g7426</name>
</gene>
<comment type="caution">
    <text evidence="1">The sequence shown here is derived from an EMBL/GenBank/DDBJ whole genome shotgun (WGS) entry which is preliminary data.</text>
</comment>
<sequence length="326" mass="37024">MATSPAIPQTTSSSSLVSTQPRIVIRTRQRPRGPIPLVATNSNHTLPAHLIREQEQIHSPRHLDQHSPNTARMDAKSPSRQSTLPAQVEEDIRAAVLASMPPMDHPRHARRRKNVGYRKTMRWLSISLSLVLVIGVVASTLILSYGIEIDAIFSFIWGPLLAIWNGWRLFRLRQQFDQEVISGWHIGLDAAFLSTIVALTAALISWDVNHFKQHFYEYDFRYNVFWRAVAATIVFFLWFILHTVLLIITMVEKWTKPTQAHWDAPPQPPAVVVQYMPTYTACYSHEPQPGEDKNISLAEIGDSQPQGIAPAYSIRTNETPRTEEIP</sequence>
<name>A0ACC1NHC9_9PEZI</name>
<dbReference type="Proteomes" id="UP001143856">
    <property type="component" value="Unassembled WGS sequence"/>
</dbReference>